<evidence type="ECO:0000256" key="2">
    <source>
        <dbReference type="ARBA" id="ARBA00022552"/>
    </source>
</evidence>
<dbReference type="SMART" id="SM01237">
    <property type="entry name" value="ICA69"/>
    <property type="match status" value="1"/>
</dbReference>
<dbReference type="SUPFAM" id="SSF50978">
    <property type="entry name" value="WD40 repeat-like"/>
    <property type="match status" value="1"/>
</dbReference>
<dbReference type="InterPro" id="IPR020472">
    <property type="entry name" value="WD40_PAC1"/>
</dbReference>
<dbReference type="FunFam" id="1.20.1270.60:FF:000015">
    <property type="entry name" value="Islet cell autoantigen 1, 69kDa"/>
    <property type="match status" value="1"/>
</dbReference>
<evidence type="ECO:0000256" key="3">
    <source>
        <dbReference type="ARBA" id="ARBA00022574"/>
    </source>
</evidence>
<comment type="caution">
    <text evidence="11">The sequence shown here is derived from an EMBL/GenBank/DDBJ whole genome shotgun (WGS) entry which is preliminary data.</text>
</comment>
<dbReference type="GO" id="GO:0043021">
    <property type="term" value="F:ribonucleoprotein complex binding"/>
    <property type="evidence" value="ECO:0007669"/>
    <property type="project" value="UniProtKB-UniRule"/>
</dbReference>
<dbReference type="SUPFAM" id="SSF103657">
    <property type="entry name" value="BAR/IMD domain-like"/>
    <property type="match status" value="1"/>
</dbReference>
<accession>A0A836D993</accession>
<evidence type="ECO:0000256" key="6">
    <source>
        <dbReference type="HAMAP-Rule" id="MF_03029"/>
    </source>
</evidence>
<dbReference type="GO" id="GO:0019904">
    <property type="term" value="F:protein domain specific binding"/>
    <property type="evidence" value="ECO:0007669"/>
    <property type="project" value="InterPro"/>
</dbReference>
<feature type="repeat" description="WD" evidence="7">
    <location>
        <begin position="251"/>
        <end position="291"/>
    </location>
</feature>
<dbReference type="PANTHER" id="PTHR10164">
    <property type="entry name" value="ISLET CELL AUTOANTIGEN 1"/>
    <property type="match status" value="1"/>
</dbReference>
<comment type="subcellular location">
    <subcellularLocation>
        <location evidence="6">Nucleus</location>
        <location evidence="6">Nucleolus</location>
    </subcellularLocation>
    <subcellularLocation>
        <location evidence="6">Nucleus</location>
        <location evidence="6">Nucleoplasm</location>
    </subcellularLocation>
</comment>
<keyword evidence="4" id="KW-0677">Repeat</keyword>
<dbReference type="PRINTS" id="PR00320">
    <property type="entry name" value="GPROTEINBRPT"/>
</dbReference>
<dbReference type="Proteomes" id="UP000664991">
    <property type="component" value="Unassembled WGS sequence"/>
</dbReference>
<dbReference type="GO" id="GO:0030687">
    <property type="term" value="C:preribosome, large subunit precursor"/>
    <property type="evidence" value="ECO:0007669"/>
    <property type="project" value="UniProtKB-UniRule"/>
</dbReference>
<dbReference type="InterPro" id="IPR012972">
    <property type="entry name" value="NLE"/>
</dbReference>
<feature type="signal peptide" evidence="9">
    <location>
        <begin position="1"/>
        <end position="17"/>
    </location>
</feature>
<dbReference type="Gene3D" id="2.130.10.10">
    <property type="entry name" value="YVTN repeat-like/Quinoprotein amine dehydrogenase"/>
    <property type="match status" value="1"/>
</dbReference>
<evidence type="ECO:0000256" key="1">
    <source>
        <dbReference type="ARBA" id="ARBA00022517"/>
    </source>
</evidence>
<feature type="repeat" description="WD" evidence="7">
    <location>
        <begin position="301"/>
        <end position="323"/>
    </location>
</feature>
<dbReference type="GO" id="GO:0005654">
    <property type="term" value="C:nucleoplasm"/>
    <property type="evidence" value="ECO:0007669"/>
    <property type="project" value="UniProtKB-SubCell"/>
</dbReference>
<feature type="chain" id="PRO_5032494414" description="Ribosome biogenesis protein WDR12" evidence="9">
    <location>
        <begin position="18"/>
        <end position="872"/>
    </location>
</feature>
<evidence type="ECO:0000313" key="12">
    <source>
        <dbReference type="Proteomes" id="UP000664991"/>
    </source>
</evidence>
<dbReference type="AlphaFoldDB" id="A0A836D993"/>
<keyword evidence="9" id="KW-0732">Signal</keyword>
<dbReference type="PROSITE" id="PS50870">
    <property type="entry name" value="AH"/>
    <property type="match status" value="1"/>
</dbReference>
<evidence type="ECO:0000256" key="5">
    <source>
        <dbReference type="ARBA" id="ARBA00023242"/>
    </source>
</evidence>
<dbReference type="PROSITE" id="PS00678">
    <property type="entry name" value="WD_REPEATS_1"/>
    <property type="match status" value="2"/>
</dbReference>
<dbReference type="CDD" id="cd07661">
    <property type="entry name" value="BAR_ICA69"/>
    <property type="match status" value="1"/>
</dbReference>
<sequence length="872" mass="98099">MNFVFLISSAILYAVDDVPFSIPAASEIADLSNIINKLLEAKNEFHKHVEFDFLIKGQFLRMPLFKHMELENISSEEVVELEYVEKYTAPQPEQCMFHDDWISAIEGTEEWILTGSYDKTSRIWSLEGKSIMTIVGHTDVVKDVAWVKKDNLSCLLLSASMDQTILLWEWNVERNKVKALHCCRGHAGSVDSIAVDSTGTKFCSGSWDKMLKIWSTVPTDEEDEMEESTNRPRKKQKTEQLGLTRTPIVTLSGHKEAISSVLWSDAEEICSASWDHTIKVWDVESGSLKSTLTGNKVFNCISYSPLCKRLASGSTDRHIRLWDPRTKDGSLVSLSLTSHTGWVTSVKWSPTHEQQLISGSLDNMVKLWDTRSCKAPLYDLAAHEDKVLSVDWTDSGHRPEANQSVVSRMQKKYWKTKQVFIKATGKKEDEHVVASDAELDAKLEVFHSIQETCTELLKIVEKYQLRLNVISEEENELGLFLKFQAERDTTQAGKMMDATGKALCSSAKQRLALYTPLSRLQQEVATFSQRAVSDTWTTINRMERARTEYRGALLWMKDVSQELDPDTLKQVEKFRKVQIQVRNSKTSFDKLKMDVCQKVDLLGASRCNMLSHSLATYQRTLLGFWEKTARMMSQIHGTCMGLHPYDFVALKQLQDIPMRLTEDHKEERIEDSSLSENLSGLVLSDEEVNLGSEPATEDHKEKHSRIKEFVAPQFSDSENVAKDLPVDSLEDDFEKEFSFLNSLLSPGCWSAGESSQECQAVFGSPKAGLTCQEPSGGSEPLAHSAGFLPSQLFDLGLHAAGAFNSWASHGRLEFPLSHIDNQPVPSQSPKKLTKSPNSGNQDMSAWFSLFADLDPLSNPDAIGHSDDELLNA</sequence>
<dbReference type="GO" id="GO:0005794">
    <property type="term" value="C:Golgi apparatus"/>
    <property type="evidence" value="ECO:0007669"/>
    <property type="project" value="TreeGrafter"/>
</dbReference>
<dbReference type="CDD" id="cd00200">
    <property type="entry name" value="WD40"/>
    <property type="match status" value="1"/>
</dbReference>
<evidence type="ECO:0000259" key="10">
    <source>
        <dbReference type="PROSITE" id="PS50870"/>
    </source>
</evidence>
<comment type="function">
    <text evidence="6">Component of the PeBoW complex, which is required for maturation of 28S and 5.8S ribosomal RNAs and formation of the 60S ribosome.</text>
</comment>
<feature type="compositionally biased region" description="Polar residues" evidence="8">
    <location>
        <begin position="819"/>
        <end position="839"/>
    </location>
</feature>
<evidence type="ECO:0000313" key="11">
    <source>
        <dbReference type="EMBL" id="KAG5213982.1"/>
    </source>
</evidence>
<dbReference type="Pfam" id="PF00400">
    <property type="entry name" value="WD40"/>
    <property type="match status" value="6"/>
</dbReference>
<dbReference type="Gene3D" id="1.20.1270.60">
    <property type="entry name" value="Arfaptin homology (AH) domain/BAR domain"/>
    <property type="match status" value="1"/>
</dbReference>
<dbReference type="InterPro" id="IPR006723">
    <property type="entry name" value="Islet_autoAg_Ica1_C"/>
</dbReference>
<dbReference type="InterPro" id="IPR015943">
    <property type="entry name" value="WD40/YVTN_repeat-like_dom_sf"/>
</dbReference>
<proteinExistence type="inferred from homology"/>
<name>A0A836D993_SHEEP</name>
<evidence type="ECO:0000256" key="8">
    <source>
        <dbReference type="SAM" id="MobiDB-lite"/>
    </source>
</evidence>
<dbReference type="GO" id="GO:0005730">
    <property type="term" value="C:nucleolus"/>
    <property type="evidence" value="ECO:0007669"/>
    <property type="project" value="UniProtKB-SubCell"/>
</dbReference>
<dbReference type="Pfam" id="PF08154">
    <property type="entry name" value="NLE"/>
    <property type="match status" value="1"/>
</dbReference>
<comment type="similarity">
    <text evidence="6">Belongs to the WD repeat WDR12/YTM1 family.</text>
</comment>
<evidence type="ECO:0000256" key="4">
    <source>
        <dbReference type="ARBA" id="ARBA00022737"/>
    </source>
</evidence>
<dbReference type="InterPro" id="IPR001680">
    <property type="entry name" value="WD40_rpt"/>
</dbReference>
<dbReference type="PROSITE" id="PS50294">
    <property type="entry name" value="WD_REPEATS_REGION"/>
    <property type="match status" value="3"/>
</dbReference>
<keyword evidence="5 6" id="KW-0539">Nucleus</keyword>
<dbReference type="FunFam" id="2.130.10.10:FF:000272">
    <property type="entry name" value="Ribosome biogenesis protein WDR12"/>
    <property type="match status" value="1"/>
</dbReference>
<dbReference type="EMBL" id="JAEMGP010000002">
    <property type="protein sequence ID" value="KAG5213982.1"/>
    <property type="molecule type" value="Genomic_DNA"/>
</dbReference>
<keyword evidence="2 6" id="KW-0698">rRNA processing</keyword>
<feature type="repeat" description="WD" evidence="7">
    <location>
        <begin position="134"/>
        <end position="169"/>
    </location>
</feature>
<dbReference type="Pfam" id="PF06456">
    <property type="entry name" value="Arfaptin"/>
    <property type="match status" value="1"/>
</dbReference>
<organism evidence="11 12">
    <name type="scientific">Ovis aries</name>
    <name type="common">Sheep</name>
    <dbReference type="NCBI Taxonomy" id="9940"/>
    <lineage>
        <taxon>Eukaryota</taxon>
        <taxon>Metazoa</taxon>
        <taxon>Chordata</taxon>
        <taxon>Craniata</taxon>
        <taxon>Vertebrata</taxon>
        <taxon>Euteleostomi</taxon>
        <taxon>Mammalia</taxon>
        <taxon>Eutheria</taxon>
        <taxon>Laurasiatheria</taxon>
        <taxon>Artiodactyla</taxon>
        <taxon>Ruminantia</taxon>
        <taxon>Pecora</taxon>
        <taxon>Bovidae</taxon>
        <taxon>Caprinae</taxon>
        <taxon>Ovis</taxon>
    </lineage>
</organism>
<dbReference type="InterPro" id="IPR024114">
    <property type="entry name" value="Islet_autoAg_Ica1/Ica1-like"/>
</dbReference>
<dbReference type="InterPro" id="IPR036322">
    <property type="entry name" value="WD40_repeat_dom_sf"/>
</dbReference>
<dbReference type="PROSITE" id="PS50082">
    <property type="entry name" value="WD_REPEATS_2"/>
    <property type="match status" value="5"/>
</dbReference>
<dbReference type="HAMAP" id="MF_03029">
    <property type="entry name" value="WDR12"/>
    <property type="match status" value="1"/>
</dbReference>
<keyword evidence="3 7" id="KW-0853">WD repeat</keyword>
<feature type="region of interest" description="Disordered" evidence="8">
    <location>
        <begin position="818"/>
        <end position="839"/>
    </location>
</feature>
<evidence type="ECO:0000256" key="7">
    <source>
        <dbReference type="PROSITE-ProRule" id="PRU00221"/>
    </source>
</evidence>
<reference evidence="11 12" key="1">
    <citation type="submission" date="2020-12" db="EMBL/GenBank/DDBJ databases">
        <title>De novo assembly of Tibetan sheep genome.</title>
        <authorList>
            <person name="Li X."/>
        </authorList>
    </citation>
    <scope>NUCLEOTIDE SEQUENCE [LARGE SCALE GENOMIC DNA]</scope>
    <source>
        <tissue evidence="11">Heart</tissue>
    </source>
</reference>
<dbReference type="SMART" id="SM01015">
    <property type="entry name" value="Arfaptin"/>
    <property type="match status" value="1"/>
</dbReference>
<feature type="region of interest" description="Disordered" evidence="8">
    <location>
        <begin position="219"/>
        <end position="240"/>
    </location>
</feature>
<dbReference type="GO" id="GO:0000466">
    <property type="term" value="P:maturation of 5.8S rRNA from tricistronic rRNA transcript (SSU-rRNA, 5.8S rRNA, LSU-rRNA)"/>
    <property type="evidence" value="ECO:0007669"/>
    <property type="project" value="UniProtKB-UniRule"/>
</dbReference>
<feature type="domain" description="AH" evidence="10">
    <location>
        <begin position="434"/>
        <end position="637"/>
    </location>
</feature>
<dbReference type="SMART" id="SM00320">
    <property type="entry name" value="WD40"/>
    <property type="match status" value="6"/>
</dbReference>
<feature type="repeat" description="WD" evidence="7">
    <location>
        <begin position="183"/>
        <end position="215"/>
    </location>
</feature>
<gene>
    <name evidence="6" type="primary">WDR12</name>
    <name evidence="11" type="ORF">JEQ12_009768</name>
</gene>
<keyword evidence="1 6" id="KW-0690">Ribosome biogenesis</keyword>
<evidence type="ECO:0000256" key="9">
    <source>
        <dbReference type="SAM" id="SignalP"/>
    </source>
</evidence>
<dbReference type="PANTHER" id="PTHR10164:SF5">
    <property type="entry name" value="ISLET CELL AUTOANTIGEN 1-LIKE PROTEIN"/>
    <property type="match status" value="1"/>
</dbReference>
<dbReference type="InterPro" id="IPR019775">
    <property type="entry name" value="WD40_repeat_CS"/>
</dbReference>
<dbReference type="InterPro" id="IPR028599">
    <property type="entry name" value="WDR12/Ytm1"/>
</dbReference>
<dbReference type="Pfam" id="PF04629">
    <property type="entry name" value="ICA69"/>
    <property type="match status" value="1"/>
</dbReference>
<dbReference type="GO" id="GO:0000463">
    <property type="term" value="P:maturation of LSU-rRNA from tricistronic rRNA transcript (SSU-rRNA, 5.8S rRNA, LSU-rRNA)"/>
    <property type="evidence" value="ECO:0007669"/>
    <property type="project" value="UniProtKB-UniRule"/>
</dbReference>
<dbReference type="GO" id="GO:0051049">
    <property type="term" value="P:regulation of transport"/>
    <property type="evidence" value="ECO:0007669"/>
    <property type="project" value="TreeGrafter"/>
</dbReference>
<protein>
    <recommendedName>
        <fullName evidence="6">Ribosome biogenesis protein WDR12</fullName>
    </recommendedName>
    <alternativeName>
        <fullName evidence="6">WD repeat-containing protein 12</fullName>
    </alternativeName>
</protein>
<dbReference type="InterPro" id="IPR027267">
    <property type="entry name" value="AH/BAR_dom_sf"/>
</dbReference>
<feature type="repeat" description="WD" evidence="7">
    <location>
        <begin position="336"/>
        <end position="372"/>
    </location>
</feature>
<comment type="subunit">
    <text evidence="6">Component of the PeBoW complex, composed of BOP1, PES1 and WDR12. Within the PeBoW complex BOP1 interacts directly with PES1 and WDR12. The PeBoW complex also associates with the 66S pre-ribosome.</text>
</comment>
<dbReference type="InterPro" id="IPR010504">
    <property type="entry name" value="AH_dom"/>
</dbReference>